<keyword evidence="1" id="KW-0479">Metal-binding</keyword>
<evidence type="ECO:0000256" key="1">
    <source>
        <dbReference type="ARBA" id="ARBA00022723"/>
    </source>
</evidence>
<dbReference type="Proteomes" id="UP000051181">
    <property type="component" value="Unassembled WGS sequence"/>
</dbReference>
<sequence length="126" mass="14047">MQLNQLHHIAIICSDYTASKHFYCDLLGFTPLHEVKRADKGDVKLDVTNGNLQLELFIKAAAPQRISYPEAQGLRHIAFKVADVAATVAELNQRGIKTEPIRQDSETGAAMTFFFDPDGLPLELHE</sequence>
<gene>
    <name evidence="3" type="ORF">FD22_GL002012</name>
</gene>
<dbReference type="SUPFAM" id="SSF54593">
    <property type="entry name" value="Glyoxalase/Bleomycin resistance protein/Dihydroxybiphenyl dioxygenase"/>
    <property type="match status" value="1"/>
</dbReference>
<protein>
    <submittedName>
        <fullName evidence="3">Glyoxalase I</fullName>
    </submittedName>
</protein>
<dbReference type="InterPro" id="IPR037523">
    <property type="entry name" value="VOC_core"/>
</dbReference>
<dbReference type="Gene3D" id="3.10.180.10">
    <property type="entry name" value="2,3-Dihydroxybiphenyl 1,2-Dioxygenase, domain 1"/>
    <property type="match status" value="1"/>
</dbReference>
<dbReference type="PATRIC" id="fig|913848.6.peg.2054"/>
<dbReference type="GO" id="GO:0046872">
    <property type="term" value="F:metal ion binding"/>
    <property type="evidence" value="ECO:0007669"/>
    <property type="project" value="UniProtKB-KW"/>
</dbReference>
<dbReference type="InterPro" id="IPR029068">
    <property type="entry name" value="Glyas_Bleomycin-R_OHBP_Dase"/>
</dbReference>
<reference evidence="3 4" key="1">
    <citation type="journal article" date="2015" name="Genome Announc.">
        <title>Expanding the biotechnology potential of lactobacilli through comparative genomics of 213 strains and associated genera.</title>
        <authorList>
            <person name="Sun Z."/>
            <person name="Harris H.M."/>
            <person name="McCann A."/>
            <person name="Guo C."/>
            <person name="Argimon S."/>
            <person name="Zhang W."/>
            <person name="Yang X."/>
            <person name="Jeffery I.B."/>
            <person name="Cooney J.C."/>
            <person name="Kagawa T.F."/>
            <person name="Liu W."/>
            <person name="Song Y."/>
            <person name="Salvetti E."/>
            <person name="Wrobel A."/>
            <person name="Rasinkangas P."/>
            <person name="Parkhill J."/>
            <person name="Rea M.C."/>
            <person name="O'Sullivan O."/>
            <person name="Ritari J."/>
            <person name="Douillard F.P."/>
            <person name="Paul Ross R."/>
            <person name="Yang R."/>
            <person name="Briner A.E."/>
            <person name="Felis G.E."/>
            <person name="de Vos W.M."/>
            <person name="Barrangou R."/>
            <person name="Klaenhammer T.R."/>
            <person name="Caufield P.W."/>
            <person name="Cui Y."/>
            <person name="Zhang H."/>
            <person name="O'Toole P.W."/>
        </authorList>
    </citation>
    <scope>NUCLEOTIDE SEQUENCE [LARGE SCALE GENOMIC DNA]</scope>
    <source>
        <strain evidence="3 4">DSM 20001</strain>
    </source>
</reference>
<dbReference type="PROSITE" id="PS51819">
    <property type="entry name" value="VOC"/>
    <property type="match status" value="1"/>
</dbReference>
<dbReference type="PANTHER" id="PTHR36113:SF6">
    <property type="entry name" value="FOSFOMYCIN RESISTANCE PROTEIN FOSX"/>
    <property type="match status" value="1"/>
</dbReference>
<comment type="caution">
    <text evidence="3">The sequence shown here is derived from an EMBL/GenBank/DDBJ whole genome shotgun (WGS) entry which is preliminary data.</text>
</comment>
<name>A0A0R1EZI6_9LACO</name>
<feature type="domain" description="VOC" evidence="2">
    <location>
        <begin position="5"/>
        <end position="126"/>
    </location>
</feature>
<dbReference type="GeneID" id="65915769"/>
<proteinExistence type="predicted"/>
<dbReference type="eggNOG" id="COG0346">
    <property type="taxonomic scope" value="Bacteria"/>
</dbReference>
<evidence type="ECO:0000313" key="3">
    <source>
        <dbReference type="EMBL" id="KRK14989.1"/>
    </source>
</evidence>
<dbReference type="PANTHER" id="PTHR36113">
    <property type="entry name" value="LYASE, PUTATIVE-RELATED-RELATED"/>
    <property type="match status" value="1"/>
</dbReference>
<organism evidence="3 4">
    <name type="scientific">Loigolactobacillus coryniformis subsp. coryniformis KCTC 3167 = DSM 20001</name>
    <dbReference type="NCBI Taxonomy" id="913848"/>
    <lineage>
        <taxon>Bacteria</taxon>
        <taxon>Bacillati</taxon>
        <taxon>Bacillota</taxon>
        <taxon>Bacilli</taxon>
        <taxon>Lactobacillales</taxon>
        <taxon>Lactobacillaceae</taxon>
        <taxon>Loigolactobacillus</taxon>
    </lineage>
</organism>
<dbReference type="CDD" id="cd08352">
    <property type="entry name" value="VOC_Bs_YwkD_like"/>
    <property type="match status" value="1"/>
</dbReference>
<dbReference type="EMBL" id="AZCN01000060">
    <property type="protein sequence ID" value="KRK14989.1"/>
    <property type="molecule type" value="Genomic_DNA"/>
</dbReference>
<dbReference type="Pfam" id="PF00903">
    <property type="entry name" value="Glyoxalase"/>
    <property type="match status" value="1"/>
</dbReference>
<evidence type="ECO:0000259" key="2">
    <source>
        <dbReference type="PROSITE" id="PS51819"/>
    </source>
</evidence>
<evidence type="ECO:0000313" key="4">
    <source>
        <dbReference type="Proteomes" id="UP000051181"/>
    </source>
</evidence>
<dbReference type="RefSeq" id="WP_003678115.1">
    <property type="nucleotide sequence ID" value="NZ_AZCN01000060.1"/>
</dbReference>
<accession>A0A0R1EZI6</accession>
<dbReference type="InterPro" id="IPR037478">
    <property type="entry name" value="YwkD-like_dom"/>
</dbReference>
<dbReference type="AlphaFoldDB" id="A0A0R1EZI6"/>
<dbReference type="InterPro" id="IPR051332">
    <property type="entry name" value="Fosfomycin_Res_Enzymes"/>
</dbReference>
<dbReference type="InterPro" id="IPR004360">
    <property type="entry name" value="Glyas_Fos-R_dOase_dom"/>
</dbReference>